<evidence type="ECO:0000313" key="20">
    <source>
        <dbReference type="Proteomes" id="UP001500547"/>
    </source>
</evidence>
<dbReference type="RefSeq" id="WP_345534323.1">
    <property type="nucleotide sequence ID" value="NZ_BAABLD010000017.1"/>
</dbReference>
<proteinExistence type="inferred from homology"/>
<keyword evidence="2 16" id="KW-1003">Cell membrane</keyword>
<keyword evidence="4 16" id="KW-0132">Cell division</keyword>
<keyword evidence="5 16" id="KW-0121">Carboxypeptidase</keyword>
<dbReference type="InterPro" id="IPR036138">
    <property type="entry name" value="PBP_dimer_sf"/>
</dbReference>
<evidence type="ECO:0000256" key="11">
    <source>
        <dbReference type="ARBA" id="ARBA00022989"/>
    </source>
</evidence>
<comment type="subcellular location">
    <subcellularLocation>
        <location evidence="16">Cell inner membrane</location>
        <topology evidence="16">Single-pass membrane protein</topology>
    </subcellularLocation>
    <subcellularLocation>
        <location evidence="1">Membrane</location>
    </subcellularLocation>
</comment>
<feature type="transmembrane region" description="Helical" evidence="16">
    <location>
        <begin position="21"/>
        <end position="41"/>
    </location>
</feature>
<keyword evidence="11 16" id="KW-1133">Transmembrane helix</keyword>
<comment type="catalytic activity">
    <reaction evidence="16">
        <text>Preferential cleavage: (Ac)2-L-Lys-D-Ala-|-D-Ala. Also transpeptidation of peptidyl-alanyl moieties that are N-acyl substituents of D-alanine.</text>
        <dbReference type="EC" id="3.4.16.4"/>
    </reaction>
</comment>
<evidence type="ECO:0000259" key="17">
    <source>
        <dbReference type="Pfam" id="PF00905"/>
    </source>
</evidence>
<gene>
    <name evidence="16" type="primary">ftsI</name>
    <name evidence="19" type="ORF">GCM10025770_34140</name>
</gene>
<reference evidence="20" key="1">
    <citation type="journal article" date="2019" name="Int. J. Syst. Evol. Microbiol.">
        <title>The Global Catalogue of Microorganisms (GCM) 10K type strain sequencing project: providing services to taxonomists for standard genome sequencing and annotation.</title>
        <authorList>
            <consortium name="The Broad Institute Genomics Platform"/>
            <consortium name="The Broad Institute Genome Sequencing Center for Infectious Disease"/>
            <person name="Wu L."/>
            <person name="Ma J."/>
        </authorList>
    </citation>
    <scope>NUCLEOTIDE SEQUENCE [LARGE SCALE GENOMIC DNA]</scope>
    <source>
        <strain evidence="20">JCM 18715</strain>
    </source>
</reference>
<evidence type="ECO:0000256" key="5">
    <source>
        <dbReference type="ARBA" id="ARBA00022645"/>
    </source>
</evidence>
<dbReference type="HAMAP" id="MF_02080">
    <property type="entry name" value="FtsI_transpept"/>
    <property type="match status" value="1"/>
</dbReference>
<organism evidence="19 20">
    <name type="scientific">Viridibacterium curvum</name>
    <dbReference type="NCBI Taxonomy" id="1101404"/>
    <lineage>
        <taxon>Bacteria</taxon>
        <taxon>Pseudomonadati</taxon>
        <taxon>Pseudomonadota</taxon>
        <taxon>Betaproteobacteria</taxon>
        <taxon>Rhodocyclales</taxon>
        <taxon>Rhodocyclaceae</taxon>
        <taxon>Viridibacterium</taxon>
    </lineage>
</organism>
<evidence type="ECO:0000256" key="1">
    <source>
        <dbReference type="ARBA" id="ARBA00004370"/>
    </source>
</evidence>
<comment type="similarity">
    <text evidence="16">Belongs to the transpeptidase family. FtsI subfamily.</text>
</comment>
<keyword evidence="15 16" id="KW-0961">Cell wall biogenesis/degradation</keyword>
<keyword evidence="6 16" id="KW-0645">Protease</keyword>
<keyword evidence="8 16" id="KW-0378">Hydrolase</keyword>
<feature type="active site" description="Acyl-ester intermediate" evidence="16">
    <location>
        <position position="298"/>
    </location>
</feature>
<dbReference type="Gene3D" id="3.30.450.330">
    <property type="match status" value="1"/>
</dbReference>
<comment type="pathway">
    <text evidence="16">Cell wall biogenesis; peptidoglycan biosynthesis.</text>
</comment>
<evidence type="ECO:0000256" key="7">
    <source>
        <dbReference type="ARBA" id="ARBA00022692"/>
    </source>
</evidence>
<dbReference type="EMBL" id="BAABLD010000017">
    <property type="protein sequence ID" value="GAA5170724.1"/>
    <property type="molecule type" value="Genomic_DNA"/>
</dbReference>
<dbReference type="Proteomes" id="UP001500547">
    <property type="component" value="Unassembled WGS sequence"/>
</dbReference>
<evidence type="ECO:0000256" key="2">
    <source>
        <dbReference type="ARBA" id="ARBA00022475"/>
    </source>
</evidence>
<evidence type="ECO:0000256" key="15">
    <source>
        <dbReference type="ARBA" id="ARBA00023316"/>
    </source>
</evidence>
<evidence type="ECO:0000256" key="16">
    <source>
        <dbReference type="HAMAP-Rule" id="MF_02080"/>
    </source>
</evidence>
<evidence type="ECO:0000256" key="8">
    <source>
        <dbReference type="ARBA" id="ARBA00022801"/>
    </source>
</evidence>
<dbReference type="InterPro" id="IPR005311">
    <property type="entry name" value="PBP_dimer"/>
</dbReference>
<evidence type="ECO:0000259" key="18">
    <source>
        <dbReference type="Pfam" id="PF03717"/>
    </source>
</evidence>
<keyword evidence="20" id="KW-1185">Reference proteome</keyword>
<evidence type="ECO:0000256" key="10">
    <source>
        <dbReference type="ARBA" id="ARBA00022984"/>
    </source>
</evidence>
<dbReference type="Pfam" id="PF03717">
    <property type="entry name" value="PBP_dimer"/>
    <property type="match status" value="1"/>
</dbReference>
<protein>
    <recommendedName>
        <fullName evidence="16">Peptidoglycan D,D-transpeptidase FtsI</fullName>
        <ecNumber evidence="16">3.4.16.4</ecNumber>
    </recommendedName>
    <alternativeName>
        <fullName evidence="16">Penicillin-binding protein 3</fullName>
        <shortName evidence="16">PBP-3</shortName>
    </alternativeName>
</protein>
<keyword evidence="14 16" id="KW-0131">Cell cycle</keyword>
<keyword evidence="13 16" id="KW-0717">Septation</keyword>
<evidence type="ECO:0000256" key="12">
    <source>
        <dbReference type="ARBA" id="ARBA00023136"/>
    </source>
</evidence>
<name>A0ABP9R2H3_9RHOO</name>
<dbReference type="PANTHER" id="PTHR30627:SF1">
    <property type="entry name" value="PEPTIDOGLYCAN D,D-TRANSPEPTIDASE FTSI"/>
    <property type="match status" value="1"/>
</dbReference>
<dbReference type="Gene3D" id="3.90.1310.10">
    <property type="entry name" value="Penicillin-binding protein 2a (Domain 2)"/>
    <property type="match status" value="1"/>
</dbReference>
<dbReference type="Gene3D" id="1.10.150.770">
    <property type="match status" value="1"/>
</dbReference>
<dbReference type="PANTHER" id="PTHR30627">
    <property type="entry name" value="PEPTIDOGLYCAN D,D-TRANSPEPTIDASE"/>
    <property type="match status" value="1"/>
</dbReference>
<dbReference type="EC" id="3.4.16.4" evidence="16"/>
<evidence type="ECO:0000256" key="6">
    <source>
        <dbReference type="ARBA" id="ARBA00022670"/>
    </source>
</evidence>
<evidence type="ECO:0000256" key="14">
    <source>
        <dbReference type="ARBA" id="ARBA00023306"/>
    </source>
</evidence>
<evidence type="ECO:0000256" key="4">
    <source>
        <dbReference type="ARBA" id="ARBA00022618"/>
    </source>
</evidence>
<feature type="domain" description="Penicillin-binding protein dimerisation" evidence="18">
    <location>
        <begin position="64"/>
        <end position="210"/>
    </location>
</feature>
<dbReference type="SUPFAM" id="SSF56519">
    <property type="entry name" value="Penicillin binding protein dimerisation domain"/>
    <property type="match status" value="1"/>
</dbReference>
<evidence type="ECO:0000313" key="19">
    <source>
        <dbReference type="EMBL" id="GAA5170724.1"/>
    </source>
</evidence>
<keyword evidence="9 16" id="KW-0133">Cell shape</keyword>
<feature type="domain" description="Penicillin-binding protein transpeptidase" evidence="17">
    <location>
        <begin position="251"/>
        <end position="547"/>
    </location>
</feature>
<keyword evidence="3 16" id="KW-0997">Cell inner membrane</keyword>
<sequence length="579" mass="62799">MKSYTFNHNPLLSERLPPWRARFVVGVLLIGLVSLVGRAVYLQGVNRDFLQAKGESRYARTLTLTATRGRVLDRHGEPLAMSTPVKSVTAIPDLANLNAGQVAQLAKVLGMPLEDINRKLASGKDFVYLKREVPPDVAAQVAALKLEGIHSEDTYRRYYPVGEVASHMVGFTNIDDRGQEGVELALEQRLAGKNGSRRVIKDLYGSVVEDVESIRRPRNGEDINLSIDAKVQYLAYSALKQAVQVNKAKAGAVVVLDVRTGEVLALVNNPTYNPNNRGKLSGEQLRNRVLTDTYEPGSTMKPFIAAMALESNKFKPGSLIDTQGGRMTLDGATINDSHAHGALTVAEVIEKSSNVGAAKMALTFPPEHMWKLFDNLGFGRPLQIGFPGEAGGRLRAWKTWRPIEQATMSYGHGISVTLMQMAQAYMVLARQGEMVPLSLTRVDAAPMHGQQIFSPEVTQQVRSMLELVVSDGGTAPQARIPGYRVAGKTGTAHKLEGGRYVNKYVSSFIGFAPASDPRLVVAVMIDEASGGQYYGGTVAAPVFAQIMSGSLRALGVRPDAPLVPTQIARQTAVPVKEDM</sequence>
<evidence type="ECO:0000256" key="3">
    <source>
        <dbReference type="ARBA" id="ARBA00022519"/>
    </source>
</evidence>
<dbReference type="Gene3D" id="3.40.710.10">
    <property type="entry name" value="DD-peptidase/beta-lactamase superfamily"/>
    <property type="match status" value="1"/>
</dbReference>
<dbReference type="InterPro" id="IPR012338">
    <property type="entry name" value="Beta-lactam/transpept-like"/>
</dbReference>
<keyword evidence="7 16" id="KW-0812">Transmembrane</keyword>
<accession>A0ABP9R2H3</accession>
<dbReference type="InterPro" id="IPR050515">
    <property type="entry name" value="Beta-lactam/transpept"/>
</dbReference>
<dbReference type="InterPro" id="IPR001460">
    <property type="entry name" value="PCN-bd_Tpept"/>
</dbReference>
<keyword evidence="10 16" id="KW-0573">Peptidoglycan synthesis</keyword>
<dbReference type="InterPro" id="IPR037532">
    <property type="entry name" value="FtsI_transpept"/>
</dbReference>
<evidence type="ECO:0000256" key="9">
    <source>
        <dbReference type="ARBA" id="ARBA00022960"/>
    </source>
</evidence>
<dbReference type="Pfam" id="PF00905">
    <property type="entry name" value="Transpeptidase"/>
    <property type="match status" value="1"/>
</dbReference>
<comment type="function">
    <text evidence="16">Catalyzes cross-linking of the peptidoglycan cell wall at the division septum.</text>
</comment>
<keyword evidence="12 16" id="KW-0472">Membrane</keyword>
<comment type="caution">
    <text evidence="19">The sequence shown here is derived from an EMBL/GenBank/DDBJ whole genome shotgun (WGS) entry which is preliminary data.</text>
</comment>
<dbReference type="SUPFAM" id="SSF56601">
    <property type="entry name" value="beta-lactamase/transpeptidase-like"/>
    <property type="match status" value="1"/>
</dbReference>
<evidence type="ECO:0000256" key="13">
    <source>
        <dbReference type="ARBA" id="ARBA00023210"/>
    </source>
</evidence>